<proteinExistence type="predicted"/>
<dbReference type="RefSeq" id="WP_071312692.1">
    <property type="nucleotide sequence ID" value="NZ_MLQQ01000010.1"/>
</dbReference>
<organism evidence="1 2">
    <name type="scientific">Anaerobacillus arseniciselenatis</name>
    <dbReference type="NCBI Taxonomy" id="85682"/>
    <lineage>
        <taxon>Bacteria</taxon>
        <taxon>Bacillati</taxon>
        <taxon>Bacillota</taxon>
        <taxon>Bacilli</taxon>
        <taxon>Bacillales</taxon>
        <taxon>Bacillaceae</taxon>
        <taxon>Anaerobacillus</taxon>
    </lineage>
</organism>
<dbReference type="EMBL" id="MLQQ01000010">
    <property type="protein sequence ID" value="OIJ13998.1"/>
    <property type="molecule type" value="Genomic_DNA"/>
</dbReference>
<evidence type="ECO:0000313" key="1">
    <source>
        <dbReference type="EMBL" id="OIJ13998.1"/>
    </source>
</evidence>
<protein>
    <recommendedName>
        <fullName evidence="3">Group-specific protein</fullName>
    </recommendedName>
</protein>
<dbReference type="Proteomes" id="UP000180098">
    <property type="component" value="Unassembled WGS sequence"/>
</dbReference>
<dbReference type="OrthoDB" id="2964978at2"/>
<comment type="caution">
    <text evidence="1">The sequence shown here is derived from an EMBL/GenBank/DDBJ whole genome shotgun (WGS) entry which is preliminary data.</text>
</comment>
<gene>
    <name evidence="1" type="ORF">BKP35_07265</name>
</gene>
<evidence type="ECO:0000313" key="2">
    <source>
        <dbReference type="Proteomes" id="UP000180098"/>
    </source>
</evidence>
<sequence>MFDPTIYENLKVVVEGEIYEHDLDGDILITDRQDLVNLATMSRLYSVSFKDHAVDTFQATLMLEAQSEDLYGEILENEFKDNGCKLTLQLQGPINDIQNIPKDIQEQLDKKWNSRPVIQQEISFIWDAESSSNNFFTKITLNFDRKINEDHISDFTEIISLLIESLHLLNGIAKNT</sequence>
<accession>A0A1S2LN90</accession>
<dbReference type="AlphaFoldDB" id="A0A1S2LN90"/>
<reference evidence="1 2" key="1">
    <citation type="submission" date="2016-10" db="EMBL/GenBank/DDBJ databases">
        <title>Draft genome sequences of four alkaliphilic bacteria belonging to the Anaerobacillus genus.</title>
        <authorList>
            <person name="Bassil N.M."/>
            <person name="Lloyd J.R."/>
        </authorList>
    </citation>
    <scope>NUCLEOTIDE SEQUENCE [LARGE SCALE GENOMIC DNA]</scope>
    <source>
        <strain evidence="1 2">DSM 15340</strain>
    </source>
</reference>
<name>A0A1S2LN90_9BACI</name>
<keyword evidence="2" id="KW-1185">Reference proteome</keyword>
<evidence type="ECO:0008006" key="3">
    <source>
        <dbReference type="Google" id="ProtNLM"/>
    </source>
</evidence>